<gene>
    <name evidence="1" type="ORF">RPERSI_LOCUS33101</name>
</gene>
<feature type="non-terminal residue" evidence="1">
    <location>
        <position position="1"/>
    </location>
</feature>
<comment type="caution">
    <text evidence="1">The sequence shown here is derived from an EMBL/GenBank/DDBJ whole genome shotgun (WGS) entry which is preliminary data.</text>
</comment>
<feature type="non-terminal residue" evidence="1">
    <location>
        <position position="51"/>
    </location>
</feature>
<dbReference type="Proteomes" id="UP000789920">
    <property type="component" value="Unassembled WGS sequence"/>
</dbReference>
<evidence type="ECO:0000313" key="1">
    <source>
        <dbReference type="EMBL" id="CAG8844179.1"/>
    </source>
</evidence>
<protein>
    <submittedName>
        <fullName evidence="1">12291_t:CDS:1</fullName>
    </submittedName>
</protein>
<proteinExistence type="predicted"/>
<sequence>NNPSIEFNLHLGDVVEANKSGNLRKAIMVFRKVAGNRFINKAELRSLIEEK</sequence>
<dbReference type="EMBL" id="CAJVQC010141431">
    <property type="protein sequence ID" value="CAG8844179.1"/>
    <property type="molecule type" value="Genomic_DNA"/>
</dbReference>
<accession>A0ACA9SN35</accession>
<evidence type="ECO:0000313" key="2">
    <source>
        <dbReference type="Proteomes" id="UP000789920"/>
    </source>
</evidence>
<name>A0ACA9SN35_9GLOM</name>
<reference evidence="1" key="1">
    <citation type="submission" date="2021-06" db="EMBL/GenBank/DDBJ databases">
        <authorList>
            <person name="Kallberg Y."/>
            <person name="Tangrot J."/>
            <person name="Rosling A."/>
        </authorList>
    </citation>
    <scope>NUCLEOTIDE SEQUENCE</scope>
    <source>
        <strain evidence="1">MA461A</strain>
    </source>
</reference>
<keyword evidence="2" id="KW-1185">Reference proteome</keyword>
<organism evidence="1 2">
    <name type="scientific">Racocetra persica</name>
    <dbReference type="NCBI Taxonomy" id="160502"/>
    <lineage>
        <taxon>Eukaryota</taxon>
        <taxon>Fungi</taxon>
        <taxon>Fungi incertae sedis</taxon>
        <taxon>Mucoromycota</taxon>
        <taxon>Glomeromycotina</taxon>
        <taxon>Glomeromycetes</taxon>
        <taxon>Diversisporales</taxon>
        <taxon>Gigasporaceae</taxon>
        <taxon>Racocetra</taxon>
    </lineage>
</organism>